<keyword evidence="4" id="KW-1185">Reference proteome</keyword>
<dbReference type="InterPro" id="IPR002035">
    <property type="entry name" value="VWF_A"/>
</dbReference>
<evidence type="ECO:0000313" key="4">
    <source>
        <dbReference type="Proteomes" id="UP000000493"/>
    </source>
</evidence>
<dbReference type="SMART" id="SM00327">
    <property type="entry name" value="VWA"/>
    <property type="match status" value="1"/>
</dbReference>
<evidence type="ECO:0000259" key="2">
    <source>
        <dbReference type="PROSITE" id="PS50234"/>
    </source>
</evidence>
<dbReference type="InterPro" id="IPR013783">
    <property type="entry name" value="Ig-like_fold"/>
</dbReference>
<proteinExistence type="predicted"/>
<feature type="domain" description="PKD" evidence="1">
    <location>
        <begin position="81"/>
        <end position="129"/>
    </location>
</feature>
<organism evidence="3 4">
    <name type="scientific">Runella slithyformis (strain ATCC 29530 / DSM 19594 / LMG 11500 / NCIMB 11436 / LSU 4)</name>
    <dbReference type="NCBI Taxonomy" id="761193"/>
    <lineage>
        <taxon>Bacteria</taxon>
        <taxon>Pseudomonadati</taxon>
        <taxon>Bacteroidota</taxon>
        <taxon>Cytophagia</taxon>
        <taxon>Cytophagales</taxon>
        <taxon>Spirosomataceae</taxon>
        <taxon>Runella</taxon>
    </lineage>
</organism>
<dbReference type="PROSITE" id="PS50234">
    <property type="entry name" value="VWFA"/>
    <property type="match status" value="1"/>
</dbReference>
<name>A0A7U3ZQI6_RUNSL</name>
<dbReference type="InterPro" id="IPR035986">
    <property type="entry name" value="PKD_dom_sf"/>
</dbReference>
<dbReference type="AlphaFoldDB" id="A0A7U3ZQI6"/>
<dbReference type="InterPro" id="IPR000601">
    <property type="entry name" value="PKD_dom"/>
</dbReference>
<evidence type="ECO:0000259" key="1">
    <source>
        <dbReference type="PROSITE" id="PS50093"/>
    </source>
</evidence>
<dbReference type="Pfam" id="PF18911">
    <property type="entry name" value="PKD_4"/>
    <property type="match status" value="1"/>
</dbReference>
<dbReference type="SUPFAM" id="SSF49299">
    <property type="entry name" value="PKD domain"/>
    <property type="match status" value="1"/>
</dbReference>
<evidence type="ECO:0000313" key="3">
    <source>
        <dbReference type="EMBL" id="AEI51510.1"/>
    </source>
</evidence>
<reference evidence="4" key="1">
    <citation type="submission" date="2011-06" db="EMBL/GenBank/DDBJ databases">
        <title>The complete genome of chromosome of Runella slithyformis DSM 19594.</title>
        <authorList>
            <consortium name="US DOE Joint Genome Institute (JGI-PGF)"/>
            <person name="Lucas S."/>
            <person name="Han J."/>
            <person name="Lapidus A."/>
            <person name="Bruce D."/>
            <person name="Goodwin L."/>
            <person name="Pitluck S."/>
            <person name="Peters L."/>
            <person name="Kyrpides N."/>
            <person name="Mavromatis K."/>
            <person name="Ivanova N."/>
            <person name="Ovchinnikova G."/>
            <person name="Zhang X."/>
            <person name="Misra M."/>
            <person name="Detter J.C."/>
            <person name="Tapia R."/>
            <person name="Han C."/>
            <person name="Land M."/>
            <person name="Hauser L."/>
            <person name="Markowitz V."/>
            <person name="Cheng J.-F."/>
            <person name="Hugenholtz P."/>
            <person name="Woyke T."/>
            <person name="Wu D."/>
            <person name="Tindall B."/>
            <person name="Faehrich R."/>
            <person name="Brambilla E."/>
            <person name="Klenk H.-P."/>
            <person name="Eisen J.A."/>
        </authorList>
    </citation>
    <scope>NUCLEOTIDE SEQUENCE [LARGE SCALE GENOMIC DNA]</scope>
    <source>
        <strain evidence="4">ATCC 29530 / DSM 19594 / LMG 11500 / NCIMB 11436 / LSU 4</strain>
    </source>
</reference>
<reference evidence="3 4" key="2">
    <citation type="journal article" date="2012" name="Stand. Genomic Sci.">
        <title>Complete genome sequence of the aquatic bacterium Runella slithyformis type strain (LSU 4(T)).</title>
        <authorList>
            <person name="Copeland A."/>
            <person name="Zhang X."/>
            <person name="Misra M."/>
            <person name="Lapidus A."/>
            <person name="Nolan M."/>
            <person name="Lucas S."/>
            <person name="Deshpande S."/>
            <person name="Cheng J.F."/>
            <person name="Tapia R."/>
            <person name="Goodwin L.A."/>
            <person name="Pitluck S."/>
            <person name="Liolios K."/>
            <person name="Pagani I."/>
            <person name="Ivanova N."/>
            <person name="Mikhailova N."/>
            <person name="Pati A."/>
            <person name="Chen A."/>
            <person name="Palaniappan K."/>
            <person name="Land M."/>
            <person name="Hauser L."/>
            <person name="Pan C."/>
            <person name="Jeffries C.D."/>
            <person name="Detter J.C."/>
            <person name="Brambilla E.M."/>
            <person name="Rohde M."/>
            <person name="Djao O.D."/>
            <person name="Goker M."/>
            <person name="Sikorski J."/>
            <person name="Tindall B.J."/>
            <person name="Woyke T."/>
            <person name="Bristow J."/>
            <person name="Eisen J.A."/>
            <person name="Markowitz V."/>
            <person name="Hugenholtz P."/>
            <person name="Kyrpides N.C."/>
            <person name="Klenk H.P."/>
            <person name="Mavromatis K."/>
        </authorList>
    </citation>
    <scope>NUCLEOTIDE SEQUENCE [LARGE SCALE GENOMIC DNA]</scope>
    <source>
        <strain evidence="4">ATCC 29530 / DSM 19594 / LMG 11500 / NCIMB 11436 / LSU 4</strain>
    </source>
</reference>
<dbReference type="KEGG" id="rsi:Runsl_5210"/>
<dbReference type="Proteomes" id="UP000000493">
    <property type="component" value="Chromosome"/>
</dbReference>
<dbReference type="InterPro" id="IPR036465">
    <property type="entry name" value="vWFA_dom_sf"/>
</dbReference>
<dbReference type="SUPFAM" id="SSF53300">
    <property type="entry name" value="vWA-like"/>
    <property type="match status" value="1"/>
</dbReference>
<dbReference type="Pfam" id="PF00092">
    <property type="entry name" value="VWA"/>
    <property type="match status" value="1"/>
</dbReference>
<dbReference type="CDD" id="cd00198">
    <property type="entry name" value="vWFA"/>
    <property type="match status" value="1"/>
</dbReference>
<dbReference type="Gene3D" id="3.40.50.410">
    <property type="entry name" value="von Willebrand factor, type A domain"/>
    <property type="match status" value="1"/>
</dbReference>
<dbReference type="PROSITE" id="PS50093">
    <property type="entry name" value="PKD"/>
    <property type="match status" value="1"/>
</dbReference>
<accession>A0A7U3ZQI6</accession>
<dbReference type="CDD" id="cd00146">
    <property type="entry name" value="PKD"/>
    <property type="match status" value="1"/>
</dbReference>
<dbReference type="Gene3D" id="2.60.40.10">
    <property type="entry name" value="Immunoglobulins"/>
    <property type="match status" value="1"/>
</dbReference>
<sequence length="524" mass="56433">MDKSYPKTMNSTLHILRLFTGFCRQRGGILLLSLFWIFCPEGCKQKEPLPEPIADFSYTPGQNLEAPVTITFMNNSQNADSFEWDFDDGTGSTLRNPVKRFTKGGTYTVTLTAKGGGGTRTAFATIVIEENLYGGNNGKIGFWSKIGNEGFTSITINTGTQTLKSYWAATPDCTNGSLASFTLPAGDYSFVAVNDEGRRWKGSIRVTRAQCALWELKKEEGIVSLPSGAVIRSTATSRSGQTIRFTLDIAMVNGDNSLSGNLSRSDFSIGGFSSNGVNYSFVNEGIQVLSGGPNVPYSASLLLDQSGSISGTDPQNHRIEAAKVFCQSLGQGDNVHLSAFASAGKIPYELTVYGNGFNSNGSVYLGTLDNLKNQIGGGTPLCKSTYSMIDYVSKNAPNQNKALVVFTDGEDTGGGRTPDDIIKLARQLNIKVFMMGLGTAEVQNLAYIANQTGGAFMFAREAPQLMTMFGSLGKLLNGTANYYRTSWTMTRSPGVGTSGSYWVTSSVQVKIGGRTVFVPFRVDY</sequence>
<dbReference type="InterPro" id="IPR022409">
    <property type="entry name" value="PKD/Chitinase_dom"/>
</dbReference>
<protein>
    <submittedName>
        <fullName evidence="3">PKD domain containing protein</fullName>
    </submittedName>
</protein>
<dbReference type="SMART" id="SM00089">
    <property type="entry name" value="PKD"/>
    <property type="match status" value="1"/>
</dbReference>
<dbReference type="EMBL" id="CP002859">
    <property type="protein sequence ID" value="AEI51510.1"/>
    <property type="molecule type" value="Genomic_DNA"/>
</dbReference>
<gene>
    <name evidence="3" type="ordered locus">Runsl_5210</name>
</gene>
<feature type="domain" description="VWFA" evidence="2">
    <location>
        <begin position="298"/>
        <end position="472"/>
    </location>
</feature>